<dbReference type="PROSITE" id="PS50097">
    <property type="entry name" value="BTB"/>
    <property type="match status" value="1"/>
</dbReference>
<dbReference type="PANTHER" id="PTHR45632:SF3">
    <property type="entry name" value="KELCH-LIKE PROTEIN 32"/>
    <property type="match status" value="1"/>
</dbReference>
<evidence type="ECO:0000256" key="1">
    <source>
        <dbReference type="ARBA" id="ARBA00022441"/>
    </source>
</evidence>
<dbReference type="Pfam" id="PF01344">
    <property type="entry name" value="Kelch_1"/>
    <property type="match status" value="1"/>
</dbReference>
<proteinExistence type="predicted"/>
<sequence>MSSMATSRGRRYTAKTHGDIVVGGFKQLWHLNLLCDTRLRVQEETFHVHRCFLAASSQYFYSMFSEGVQENAQDEVELCGVTAKGFEALLDYAYTGSVVISATNLQEVLEAAAHLQYNELQEFCAQYLKDEVNIDNCLQFLKMAEMYELADCQKKTMHFILQNFIPIAQNEDFQDISLELLCAFLKDDALRAESELEVFKVAIKWLNMKPERRASAKQVLHLVRYGLIDTEQIDEVYTEPLMLADGCQDILQASLSYHMKLFKQPIMDLPLSRMRDYEPSLLILGAGYLDNTLSTHMMAARFKDGRLKDFELLCPKKERQYFACVAIVNDFVYVVGGQNAMAGDGSNATSNVFRYNPRDDKWLQISSMTVPRTHFALVALSTCLIAVGGKHNRIALSSAEKYDFVTNQWIQIASLPATVFSHAGCANGNKVYISGGCCGDDFTDQMHCYDTGHDGWQLKSPMNQSRGYHVMISHENKILACAGNTDAGDRRDVLNTESYDVELDQWTVLSPAPLGQSEAPAVKCANKVYVLGGYSWDIHSFQDIIQSFDLEKRVWEPTEVVLPEAMTGVVATYVNLPVRMYNEHKAS</sequence>
<feature type="domain" description="BTB" evidence="3">
    <location>
        <begin position="35"/>
        <end position="102"/>
    </location>
</feature>
<accession>A0AAD9KPX4</accession>
<dbReference type="EMBL" id="JAODUO010000742">
    <property type="protein sequence ID" value="KAK2175235.1"/>
    <property type="molecule type" value="Genomic_DNA"/>
</dbReference>
<dbReference type="PANTHER" id="PTHR45632">
    <property type="entry name" value="LD33804P"/>
    <property type="match status" value="1"/>
</dbReference>
<dbReference type="SMART" id="SM00612">
    <property type="entry name" value="Kelch"/>
    <property type="match status" value="4"/>
</dbReference>
<dbReference type="InterPro" id="IPR011705">
    <property type="entry name" value="BACK"/>
</dbReference>
<dbReference type="InterPro" id="IPR011333">
    <property type="entry name" value="SKP1/BTB/POZ_sf"/>
</dbReference>
<dbReference type="SUPFAM" id="SSF54695">
    <property type="entry name" value="POZ domain"/>
    <property type="match status" value="1"/>
</dbReference>
<organism evidence="4 5">
    <name type="scientific">Ridgeia piscesae</name>
    <name type="common">Tubeworm</name>
    <dbReference type="NCBI Taxonomy" id="27915"/>
    <lineage>
        <taxon>Eukaryota</taxon>
        <taxon>Metazoa</taxon>
        <taxon>Spiralia</taxon>
        <taxon>Lophotrochozoa</taxon>
        <taxon>Annelida</taxon>
        <taxon>Polychaeta</taxon>
        <taxon>Sedentaria</taxon>
        <taxon>Canalipalpata</taxon>
        <taxon>Sabellida</taxon>
        <taxon>Siboglinidae</taxon>
        <taxon>Ridgeia</taxon>
    </lineage>
</organism>
<dbReference type="Pfam" id="PF24681">
    <property type="entry name" value="Kelch_KLHDC2_KLHL20_DRC7"/>
    <property type="match status" value="1"/>
</dbReference>
<keyword evidence="2" id="KW-0677">Repeat</keyword>
<dbReference type="SMART" id="SM00225">
    <property type="entry name" value="BTB"/>
    <property type="match status" value="1"/>
</dbReference>
<dbReference type="Pfam" id="PF00651">
    <property type="entry name" value="BTB"/>
    <property type="match status" value="1"/>
</dbReference>
<evidence type="ECO:0000256" key="2">
    <source>
        <dbReference type="ARBA" id="ARBA00022737"/>
    </source>
</evidence>
<dbReference type="Gene3D" id="3.30.710.10">
    <property type="entry name" value="Potassium Channel Kv1.1, Chain A"/>
    <property type="match status" value="1"/>
</dbReference>
<dbReference type="InterPro" id="IPR017096">
    <property type="entry name" value="BTB-kelch_protein"/>
</dbReference>
<keyword evidence="5" id="KW-1185">Reference proteome</keyword>
<dbReference type="InterPro" id="IPR000210">
    <property type="entry name" value="BTB/POZ_dom"/>
</dbReference>
<reference evidence="4" key="1">
    <citation type="journal article" date="2023" name="Mol. Biol. Evol.">
        <title>Third-Generation Sequencing Reveals the Adaptive Role of the Epigenome in Three Deep-Sea Polychaetes.</title>
        <authorList>
            <person name="Perez M."/>
            <person name="Aroh O."/>
            <person name="Sun Y."/>
            <person name="Lan Y."/>
            <person name="Juniper S.K."/>
            <person name="Young C.R."/>
            <person name="Angers B."/>
            <person name="Qian P.Y."/>
        </authorList>
    </citation>
    <scope>NUCLEOTIDE SEQUENCE</scope>
    <source>
        <strain evidence="4">R07B-5</strain>
    </source>
</reference>
<dbReference type="SMART" id="SM00875">
    <property type="entry name" value="BACK"/>
    <property type="match status" value="1"/>
</dbReference>
<evidence type="ECO:0000259" key="3">
    <source>
        <dbReference type="PROSITE" id="PS50097"/>
    </source>
</evidence>
<dbReference type="InterPro" id="IPR015915">
    <property type="entry name" value="Kelch-typ_b-propeller"/>
</dbReference>
<dbReference type="InterPro" id="IPR006652">
    <property type="entry name" value="Kelch_1"/>
</dbReference>
<name>A0AAD9KPX4_RIDPI</name>
<dbReference type="Proteomes" id="UP001209878">
    <property type="component" value="Unassembled WGS sequence"/>
</dbReference>
<gene>
    <name evidence="4" type="ORF">NP493_739g02018</name>
</gene>
<dbReference type="SUPFAM" id="SSF117281">
    <property type="entry name" value="Kelch motif"/>
    <property type="match status" value="1"/>
</dbReference>
<dbReference type="AlphaFoldDB" id="A0AAD9KPX4"/>
<dbReference type="Gene3D" id="2.120.10.80">
    <property type="entry name" value="Kelch-type beta propeller"/>
    <property type="match status" value="1"/>
</dbReference>
<evidence type="ECO:0000313" key="4">
    <source>
        <dbReference type="EMBL" id="KAK2175235.1"/>
    </source>
</evidence>
<dbReference type="Gene3D" id="1.25.40.420">
    <property type="match status" value="1"/>
</dbReference>
<keyword evidence="1" id="KW-0880">Kelch repeat</keyword>
<protein>
    <recommendedName>
        <fullName evidence="3">BTB domain-containing protein</fullName>
    </recommendedName>
</protein>
<evidence type="ECO:0000313" key="5">
    <source>
        <dbReference type="Proteomes" id="UP001209878"/>
    </source>
</evidence>
<comment type="caution">
    <text evidence="4">The sequence shown here is derived from an EMBL/GenBank/DDBJ whole genome shotgun (WGS) entry which is preliminary data.</text>
</comment>
<dbReference type="Pfam" id="PF07707">
    <property type="entry name" value="BACK"/>
    <property type="match status" value="1"/>
</dbReference>
<dbReference type="PIRSF" id="PIRSF037037">
    <property type="entry name" value="Kelch-like_protein_gigaxonin"/>
    <property type="match status" value="1"/>
</dbReference>